<reference evidence="3" key="1">
    <citation type="submission" date="2025-08" db="UniProtKB">
        <authorList>
            <consortium name="RefSeq"/>
        </authorList>
    </citation>
    <scope>IDENTIFICATION</scope>
    <source>
        <tissue evidence="3">Leaf</tissue>
    </source>
</reference>
<dbReference type="InterPro" id="IPR004158">
    <property type="entry name" value="DUF247_pln"/>
</dbReference>
<dbReference type="OrthoDB" id="672127at2759"/>
<evidence type="ECO:0000313" key="3">
    <source>
        <dbReference type="RefSeq" id="XP_030534243.1"/>
    </source>
</evidence>
<protein>
    <submittedName>
        <fullName evidence="3">UPF0481 protein At3g47200-like</fullName>
    </submittedName>
</protein>
<keyword evidence="1" id="KW-0812">Transmembrane</keyword>
<name>A0A8B8PJA5_9MYRT</name>
<dbReference type="PANTHER" id="PTHR31170:SF25">
    <property type="entry name" value="BNAA09G04570D PROTEIN"/>
    <property type="match status" value="1"/>
</dbReference>
<dbReference type="Proteomes" id="UP000827889">
    <property type="component" value="Chromosome 4"/>
</dbReference>
<gene>
    <name evidence="3" type="primary">LOC115743547</name>
</gene>
<dbReference type="AlphaFoldDB" id="A0A8B8PJA5"/>
<keyword evidence="1" id="KW-1133">Transmembrane helix</keyword>
<evidence type="ECO:0000256" key="1">
    <source>
        <dbReference type="SAM" id="Phobius"/>
    </source>
</evidence>
<feature type="transmembrane region" description="Helical" evidence="1">
    <location>
        <begin position="400"/>
        <end position="426"/>
    </location>
</feature>
<dbReference type="RefSeq" id="XP_030534243.1">
    <property type="nucleotide sequence ID" value="XM_030678383.2"/>
</dbReference>
<dbReference type="Pfam" id="PF03140">
    <property type="entry name" value="DUF247"/>
    <property type="match status" value="1"/>
</dbReference>
<keyword evidence="1" id="KW-0472">Membrane</keyword>
<dbReference type="KEGG" id="rarg:115743547"/>
<organism evidence="2 3">
    <name type="scientific">Rhodamnia argentea</name>
    <dbReference type="NCBI Taxonomy" id="178133"/>
    <lineage>
        <taxon>Eukaryota</taxon>
        <taxon>Viridiplantae</taxon>
        <taxon>Streptophyta</taxon>
        <taxon>Embryophyta</taxon>
        <taxon>Tracheophyta</taxon>
        <taxon>Spermatophyta</taxon>
        <taxon>Magnoliopsida</taxon>
        <taxon>eudicotyledons</taxon>
        <taxon>Gunneridae</taxon>
        <taxon>Pentapetalae</taxon>
        <taxon>rosids</taxon>
        <taxon>malvids</taxon>
        <taxon>Myrtales</taxon>
        <taxon>Myrtaceae</taxon>
        <taxon>Myrtoideae</taxon>
        <taxon>Myrteae</taxon>
        <taxon>Australasian group</taxon>
        <taxon>Rhodamnia</taxon>
    </lineage>
</organism>
<dbReference type="GeneID" id="115743547"/>
<proteinExistence type="predicted"/>
<sequence length="427" mass="49352">MAGTGPTPTSDHHPDELVTSITNRLKQLSAASADCSIYTVPDKLRRGNEEAYTPRVVAIGPYHRDNKSLKPMEDQKLRYLQSFLQYNGRCGLEDYIKRIKSREDQVRKCYNKPIVLDSDEFAQMMLLDGIFAIQLFLMQWNYKWRPSRDPIFGKPWMINDVRRDMWLLENQIPFFAVQELFEMAYGSHQKHTPGLLELAYGFLRPAIKIEKPPEGLLESEVKHFLDAIRLSYLPSVRKAPYESHEEFKFIPSATELAAAGVKLTRGKSQCLLDIKFKNGALEIPCLRLYHSTESYFRNIIAFEQCYYRDDSYLIDYMAFMDHLINTPGDAKLLIGEGIIENWLGNEDAATRLLNAFCNDTYMWTRNAYFHDLRHELVAHCRRPWNEWKATFKRKHCSSPLAVLSVTAGVVLLLLTIAQTVCSFLSLK</sequence>
<keyword evidence="2" id="KW-1185">Reference proteome</keyword>
<evidence type="ECO:0000313" key="2">
    <source>
        <dbReference type="Proteomes" id="UP000827889"/>
    </source>
</evidence>
<accession>A0A8B8PJA5</accession>
<dbReference type="PANTHER" id="PTHR31170">
    <property type="entry name" value="BNAC04G53230D PROTEIN"/>
    <property type="match status" value="1"/>
</dbReference>